<evidence type="ECO:0000313" key="1">
    <source>
        <dbReference type="EMBL" id="KIM72746.1"/>
    </source>
</evidence>
<evidence type="ECO:0008006" key="3">
    <source>
        <dbReference type="Google" id="ProtNLM"/>
    </source>
</evidence>
<keyword evidence="2" id="KW-1185">Reference proteome</keyword>
<dbReference type="Proteomes" id="UP000054166">
    <property type="component" value="Unassembled WGS sequence"/>
</dbReference>
<protein>
    <recommendedName>
        <fullName evidence="3">F-box domain-containing protein</fullName>
    </recommendedName>
</protein>
<dbReference type="OrthoDB" id="2900663at2759"/>
<proteinExistence type="predicted"/>
<name>A0A0C3EYE0_PILCF</name>
<organism evidence="1 2">
    <name type="scientific">Piloderma croceum (strain F 1598)</name>
    <dbReference type="NCBI Taxonomy" id="765440"/>
    <lineage>
        <taxon>Eukaryota</taxon>
        <taxon>Fungi</taxon>
        <taxon>Dikarya</taxon>
        <taxon>Basidiomycota</taxon>
        <taxon>Agaricomycotina</taxon>
        <taxon>Agaricomycetes</taxon>
        <taxon>Agaricomycetidae</taxon>
        <taxon>Atheliales</taxon>
        <taxon>Atheliaceae</taxon>
        <taxon>Piloderma</taxon>
    </lineage>
</organism>
<dbReference type="AlphaFoldDB" id="A0A0C3EYE0"/>
<evidence type="ECO:0000313" key="2">
    <source>
        <dbReference type="Proteomes" id="UP000054166"/>
    </source>
</evidence>
<accession>A0A0C3EYE0</accession>
<dbReference type="EMBL" id="KN833109">
    <property type="protein sequence ID" value="KIM72746.1"/>
    <property type="molecule type" value="Genomic_DNA"/>
</dbReference>
<gene>
    <name evidence="1" type="ORF">PILCRDRAFT_829585</name>
</gene>
<reference evidence="1 2" key="1">
    <citation type="submission" date="2014-04" db="EMBL/GenBank/DDBJ databases">
        <authorList>
            <consortium name="DOE Joint Genome Institute"/>
            <person name="Kuo A."/>
            <person name="Tarkka M."/>
            <person name="Buscot F."/>
            <person name="Kohler A."/>
            <person name="Nagy L.G."/>
            <person name="Floudas D."/>
            <person name="Copeland A."/>
            <person name="Barry K.W."/>
            <person name="Cichocki N."/>
            <person name="Veneault-Fourrey C."/>
            <person name="LaButti K."/>
            <person name="Lindquist E.A."/>
            <person name="Lipzen A."/>
            <person name="Lundell T."/>
            <person name="Morin E."/>
            <person name="Murat C."/>
            <person name="Sun H."/>
            <person name="Tunlid A."/>
            <person name="Henrissat B."/>
            <person name="Grigoriev I.V."/>
            <person name="Hibbett D.S."/>
            <person name="Martin F."/>
            <person name="Nordberg H.P."/>
            <person name="Cantor M.N."/>
            <person name="Hua S.X."/>
        </authorList>
    </citation>
    <scope>NUCLEOTIDE SEQUENCE [LARGE SCALE GENOMIC DNA]</scope>
    <source>
        <strain evidence="1 2">F 1598</strain>
    </source>
</reference>
<dbReference type="HOGENOM" id="CLU_051720_0_1_1"/>
<dbReference type="InParanoid" id="A0A0C3EYE0"/>
<reference evidence="2" key="2">
    <citation type="submission" date="2015-01" db="EMBL/GenBank/DDBJ databases">
        <title>Evolutionary Origins and Diversification of the Mycorrhizal Mutualists.</title>
        <authorList>
            <consortium name="DOE Joint Genome Institute"/>
            <consortium name="Mycorrhizal Genomics Consortium"/>
            <person name="Kohler A."/>
            <person name="Kuo A."/>
            <person name="Nagy L.G."/>
            <person name="Floudas D."/>
            <person name="Copeland A."/>
            <person name="Barry K.W."/>
            <person name="Cichocki N."/>
            <person name="Veneault-Fourrey C."/>
            <person name="LaButti K."/>
            <person name="Lindquist E.A."/>
            <person name="Lipzen A."/>
            <person name="Lundell T."/>
            <person name="Morin E."/>
            <person name="Murat C."/>
            <person name="Riley R."/>
            <person name="Ohm R."/>
            <person name="Sun H."/>
            <person name="Tunlid A."/>
            <person name="Henrissat B."/>
            <person name="Grigoriev I.V."/>
            <person name="Hibbett D.S."/>
            <person name="Martin F."/>
        </authorList>
    </citation>
    <scope>NUCLEOTIDE SEQUENCE [LARGE SCALE GENOMIC DNA]</scope>
    <source>
        <strain evidence="2">F 1598</strain>
    </source>
</reference>
<sequence length="304" mass="34983">MSAQSAPTFESAFPLDVERLIFEEAACNDIRSAVQLALVCRRVQSWVEPIIYRTVSLHTIEIGDGFRRSLEITTKPPSFYAQCVKVLYLPTTSKYWCDHPRTTIKLFSYCQGVEHFVSYGSPFSAIASTQLMDVITVMRPRRLVASLTHILPTNSRFSLPFFDNVTHLEISDLMDHWSTWSGFHHLRRLSHILLPVYDDFGTPFFTPDAVWVVKDLLAHCETLQVCVLCHRSTTDILCGLEEALDPLECIEDTRLVFILMPMDKRSDWRAFLNGEPDTWDYADHVVATQRQTGRRVEARRVHED</sequence>